<dbReference type="GO" id="GO:0016020">
    <property type="term" value="C:membrane"/>
    <property type="evidence" value="ECO:0007669"/>
    <property type="project" value="InterPro"/>
</dbReference>
<evidence type="ECO:0000256" key="3">
    <source>
        <dbReference type="ARBA" id="ARBA00009300"/>
    </source>
</evidence>
<keyword evidence="19" id="KW-1185">Reference proteome</keyword>
<comment type="catalytic activity">
    <reaction evidence="12">
        <text>9-(9Z-octadecenoyloxy)-octadecanoate + H2O = 9-hydroxy-octadecanoate + (9Z)-octadecenoate + H(+)</text>
        <dbReference type="Rhea" id="RHEA:52048"/>
        <dbReference type="ChEBI" id="CHEBI:15377"/>
        <dbReference type="ChEBI" id="CHEBI:15378"/>
        <dbReference type="ChEBI" id="CHEBI:30823"/>
        <dbReference type="ChEBI" id="CHEBI:136282"/>
        <dbReference type="ChEBI" id="CHEBI:136286"/>
    </reaction>
    <physiologicalReaction direction="left-to-right" evidence="12">
        <dbReference type="Rhea" id="RHEA:52049"/>
    </physiologicalReaction>
</comment>
<dbReference type="EMBL" id="AFYH01049130">
    <property type="status" value="NOT_ANNOTATED_CDS"/>
    <property type="molecule type" value="Genomic_DNA"/>
</dbReference>
<comment type="catalytic activity">
    <reaction evidence="13">
        <text>9-octadecanoyloxy-octadecanoate + H2O = 9-hydroxy-octadecanoate + octadecanoate + H(+)</text>
        <dbReference type="Rhea" id="RHEA:52096"/>
        <dbReference type="ChEBI" id="CHEBI:15377"/>
        <dbReference type="ChEBI" id="CHEBI:15378"/>
        <dbReference type="ChEBI" id="CHEBI:25629"/>
        <dbReference type="ChEBI" id="CHEBI:136286"/>
        <dbReference type="ChEBI" id="CHEBI:136373"/>
    </reaction>
    <physiologicalReaction direction="left-to-right" evidence="13">
        <dbReference type="Rhea" id="RHEA:52097"/>
    </physiologicalReaction>
</comment>
<evidence type="ECO:0000256" key="15">
    <source>
        <dbReference type="ARBA" id="ARBA00049322"/>
    </source>
</evidence>
<evidence type="ECO:0000256" key="10">
    <source>
        <dbReference type="ARBA" id="ARBA00048680"/>
    </source>
</evidence>
<dbReference type="RefSeq" id="XP_005993637.1">
    <property type="nucleotide sequence ID" value="XM_005993575.3"/>
</dbReference>
<evidence type="ECO:0000256" key="11">
    <source>
        <dbReference type="ARBA" id="ARBA00048701"/>
    </source>
</evidence>
<reference evidence="18" key="2">
    <citation type="submission" date="2025-08" db="UniProtKB">
        <authorList>
            <consortium name="Ensembl"/>
        </authorList>
    </citation>
    <scope>IDENTIFICATION</scope>
</reference>
<evidence type="ECO:0000256" key="17">
    <source>
        <dbReference type="SAM" id="Phobius"/>
    </source>
</evidence>
<evidence type="ECO:0000256" key="4">
    <source>
        <dbReference type="ARBA" id="ARBA00022692"/>
    </source>
</evidence>
<comment type="catalytic activity">
    <reaction evidence="7">
        <text>12-hexadecanoyloxy-octadecanoate + H2O = 12-hydroxyoctadecanoate + hexadecanoate + H(+)</text>
        <dbReference type="Rhea" id="RHEA:52056"/>
        <dbReference type="ChEBI" id="CHEBI:7896"/>
        <dbReference type="ChEBI" id="CHEBI:15377"/>
        <dbReference type="ChEBI" id="CHEBI:15378"/>
        <dbReference type="ChEBI" id="CHEBI:83677"/>
        <dbReference type="ChEBI" id="CHEBI:84201"/>
    </reaction>
    <physiologicalReaction direction="left-to-right" evidence="7">
        <dbReference type="Rhea" id="RHEA:52057"/>
    </physiologicalReaction>
</comment>
<keyword evidence="6 17" id="KW-0472">Membrane</keyword>
<reference evidence="19" key="1">
    <citation type="submission" date="2011-08" db="EMBL/GenBank/DDBJ databases">
        <title>The draft genome of Latimeria chalumnae.</title>
        <authorList>
            <person name="Di Palma F."/>
            <person name="Alfoldi J."/>
            <person name="Johnson J."/>
            <person name="Berlin A."/>
            <person name="Gnerre S."/>
            <person name="Jaffe D."/>
            <person name="MacCallum I."/>
            <person name="Young S."/>
            <person name="Walker B.J."/>
            <person name="Lander E."/>
            <person name="Lindblad-Toh K."/>
        </authorList>
    </citation>
    <scope>NUCLEOTIDE SEQUENCE [LARGE SCALE GENOMIC DNA]</scope>
    <source>
        <strain evidence="19">Wild caught</strain>
    </source>
</reference>
<evidence type="ECO:0000256" key="16">
    <source>
        <dbReference type="ARBA" id="ARBA00049428"/>
    </source>
</evidence>
<dbReference type="EMBL" id="AFYH01049129">
    <property type="status" value="NOT_ANNOTATED_CDS"/>
    <property type="molecule type" value="Genomic_DNA"/>
</dbReference>
<evidence type="ECO:0000256" key="2">
    <source>
        <dbReference type="ARBA" id="ARBA00004127"/>
    </source>
</evidence>
<dbReference type="GO" id="GO:0012505">
    <property type="term" value="C:endomembrane system"/>
    <property type="evidence" value="ECO:0007669"/>
    <property type="project" value="UniProtKB-SubCell"/>
</dbReference>
<reference evidence="18" key="3">
    <citation type="submission" date="2025-09" db="UniProtKB">
        <authorList>
            <consortium name="Ensembl"/>
        </authorList>
    </citation>
    <scope>IDENTIFICATION</scope>
</reference>
<feature type="transmembrane region" description="Helical" evidence="17">
    <location>
        <begin position="12"/>
        <end position="31"/>
    </location>
</feature>
<dbReference type="GeneID" id="102355744"/>
<gene>
    <name evidence="18" type="primary">ADTRP1</name>
</gene>
<dbReference type="OrthoDB" id="1898221at2759"/>
<evidence type="ECO:0000256" key="1">
    <source>
        <dbReference type="ARBA" id="ARBA00000923"/>
    </source>
</evidence>
<dbReference type="EMBL" id="AFYH01049131">
    <property type="status" value="NOT_ANNOTATED_CDS"/>
    <property type="molecule type" value="Genomic_DNA"/>
</dbReference>
<dbReference type="HOGENOM" id="CLU_073346_0_0_1"/>
<comment type="catalytic activity">
    <reaction evidence="16">
        <text>12-(9Z-hexadecenoyloxy)-octadecanoate + H2O = 12-hydroxyoctadecanoate + (9Z)-hexadecenoate + H(+)</text>
        <dbReference type="Rhea" id="RHEA:52072"/>
        <dbReference type="ChEBI" id="CHEBI:15377"/>
        <dbReference type="ChEBI" id="CHEBI:15378"/>
        <dbReference type="ChEBI" id="CHEBI:32372"/>
        <dbReference type="ChEBI" id="CHEBI:84201"/>
        <dbReference type="ChEBI" id="CHEBI:136312"/>
    </reaction>
    <physiologicalReaction direction="left-to-right" evidence="16">
        <dbReference type="Rhea" id="RHEA:52073"/>
    </physiologicalReaction>
</comment>
<evidence type="ECO:0000313" key="18">
    <source>
        <dbReference type="Ensembl" id="ENSLACP00000022785.1"/>
    </source>
</evidence>
<comment type="catalytic activity">
    <reaction evidence="8">
        <text>13-octadecanoyloxy-octadecanoate + H2O = 13-hydroxy-octadecanoate + octadecanoate + H(+)</text>
        <dbReference type="Rhea" id="RHEA:52084"/>
        <dbReference type="ChEBI" id="CHEBI:15377"/>
        <dbReference type="ChEBI" id="CHEBI:15378"/>
        <dbReference type="ChEBI" id="CHEBI:25629"/>
        <dbReference type="ChEBI" id="CHEBI:136304"/>
        <dbReference type="ChEBI" id="CHEBI:136335"/>
    </reaction>
    <physiologicalReaction direction="left-to-right" evidence="8">
        <dbReference type="Rhea" id="RHEA:52085"/>
    </physiologicalReaction>
</comment>
<dbReference type="PANTHER" id="PTHR10989">
    <property type="entry name" value="ANDROGEN-INDUCED PROTEIN 1-RELATED"/>
    <property type="match status" value="1"/>
</dbReference>
<sequence>MAVRRFILGNGRLLVHLAVFFWYAFTLWQNVSITSPLHPGNRTYGGRWKYLTVIDLVLQLLFFGVCVLADVVSLLSNGKEKPSYLSQLKSVRDMMFSALAFPVGVFVVFTFWSLYIYDRDLVYPKMLDEIIPLWLNHAMHTFILPLLLLETYIVPHHYPSKKMGLLGLTAFCFLYLMWIFWINYASGIWVYPILAKLNTVGLAVFLTVSALIMVPFYLLGEKLNSVFWGTSEKEKLS</sequence>
<evidence type="ECO:0000256" key="5">
    <source>
        <dbReference type="ARBA" id="ARBA00022989"/>
    </source>
</evidence>
<comment type="catalytic activity">
    <reaction evidence="9">
        <text>9-hexadecanoyloxy-octadecanoate + H2O = 9-hydroxy-octadecanoate + hexadecanoate + H(+)</text>
        <dbReference type="Rhea" id="RHEA:52052"/>
        <dbReference type="ChEBI" id="CHEBI:7896"/>
        <dbReference type="ChEBI" id="CHEBI:15377"/>
        <dbReference type="ChEBI" id="CHEBI:15378"/>
        <dbReference type="ChEBI" id="CHEBI:83670"/>
        <dbReference type="ChEBI" id="CHEBI:136286"/>
    </reaction>
    <physiologicalReaction direction="left-to-right" evidence="9">
        <dbReference type="Rhea" id="RHEA:52053"/>
    </physiologicalReaction>
</comment>
<evidence type="ECO:0000256" key="13">
    <source>
        <dbReference type="ARBA" id="ARBA00049221"/>
    </source>
</evidence>
<dbReference type="eggNOG" id="KOG3989">
    <property type="taxonomic scope" value="Eukaryota"/>
</dbReference>
<name>M3XJ79_LATCH</name>
<dbReference type="CTD" id="550414"/>
<dbReference type="InParanoid" id="M3XJ79"/>
<keyword evidence="5 17" id="KW-1133">Transmembrane helix</keyword>
<feature type="transmembrane region" description="Helical" evidence="17">
    <location>
        <begin position="197"/>
        <end position="219"/>
    </location>
</feature>
<dbReference type="PANTHER" id="PTHR10989:SF17">
    <property type="entry name" value="ANDROGEN-DEPENDENT TFPI-REGULATING PROTEIN"/>
    <property type="match status" value="1"/>
</dbReference>
<evidence type="ECO:0000256" key="9">
    <source>
        <dbReference type="ARBA" id="ARBA00047863"/>
    </source>
</evidence>
<keyword evidence="4 17" id="KW-0812">Transmembrane</keyword>
<evidence type="ECO:0008006" key="20">
    <source>
        <dbReference type="Google" id="ProtNLM"/>
    </source>
</evidence>
<dbReference type="FunCoup" id="M3XJ79">
    <property type="interactions" value="862"/>
</dbReference>
<comment type="subcellular location">
    <subcellularLocation>
        <location evidence="2">Endomembrane system</location>
        <topology evidence="2">Multi-pass membrane protein</topology>
    </subcellularLocation>
</comment>
<evidence type="ECO:0000256" key="6">
    <source>
        <dbReference type="ARBA" id="ARBA00023136"/>
    </source>
</evidence>
<comment type="similarity">
    <text evidence="3">Belongs to the AIG1 family.</text>
</comment>
<dbReference type="InterPro" id="IPR006838">
    <property type="entry name" value="ADTRP_AIG1"/>
</dbReference>
<accession>M3XJ79</accession>
<dbReference type="EMBL" id="AFYH01049132">
    <property type="status" value="NOT_ANNOTATED_CDS"/>
    <property type="molecule type" value="Genomic_DNA"/>
</dbReference>
<evidence type="ECO:0000256" key="7">
    <source>
        <dbReference type="ARBA" id="ARBA00047368"/>
    </source>
</evidence>
<evidence type="ECO:0000256" key="8">
    <source>
        <dbReference type="ARBA" id="ARBA00047427"/>
    </source>
</evidence>
<feature type="transmembrane region" description="Helical" evidence="17">
    <location>
        <begin position="137"/>
        <end position="154"/>
    </location>
</feature>
<evidence type="ECO:0000256" key="12">
    <source>
        <dbReference type="ARBA" id="ARBA00048800"/>
    </source>
</evidence>
<comment type="catalytic activity">
    <reaction evidence="14">
        <text>13-(9Z-octadecenoyloxy)-octadecanoate + H2O = 13-hydroxy-octadecanoate + (9Z)-octadecenoate + H(+)</text>
        <dbReference type="Rhea" id="RHEA:52064"/>
        <dbReference type="ChEBI" id="CHEBI:15377"/>
        <dbReference type="ChEBI" id="CHEBI:15378"/>
        <dbReference type="ChEBI" id="CHEBI:30823"/>
        <dbReference type="ChEBI" id="CHEBI:136303"/>
        <dbReference type="ChEBI" id="CHEBI:136304"/>
    </reaction>
    <physiologicalReaction direction="left-to-right" evidence="14">
        <dbReference type="Rhea" id="RHEA:52065"/>
    </physiologicalReaction>
</comment>
<evidence type="ECO:0000256" key="14">
    <source>
        <dbReference type="ARBA" id="ARBA00049296"/>
    </source>
</evidence>
<dbReference type="GeneTree" id="ENSGT00940000158284"/>
<dbReference type="AlphaFoldDB" id="M3XJ79"/>
<feature type="transmembrane region" description="Helical" evidence="17">
    <location>
        <begin position="96"/>
        <end position="117"/>
    </location>
</feature>
<feature type="transmembrane region" description="Helical" evidence="17">
    <location>
        <begin position="166"/>
        <end position="191"/>
    </location>
</feature>
<comment type="catalytic activity">
    <reaction evidence="11">
        <text>12-(9Z-octadecenoyloxy)-octadecanoate + H2O = 12-hydroxyoctadecanoate + (9Z)-octadecenoate + H(+)</text>
        <dbReference type="Rhea" id="RHEA:52060"/>
        <dbReference type="ChEBI" id="CHEBI:15377"/>
        <dbReference type="ChEBI" id="CHEBI:15378"/>
        <dbReference type="ChEBI" id="CHEBI:30823"/>
        <dbReference type="ChEBI" id="CHEBI:84201"/>
        <dbReference type="ChEBI" id="CHEBI:136302"/>
    </reaction>
    <physiologicalReaction direction="left-to-right" evidence="11">
        <dbReference type="Rhea" id="RHEA:52061"/>
    </physiologicalReaction>
</comment>
<dbReference type="STRING" id="7897.ENSLACP00000022785"/>
<evidence type="ECO:0000313" key="19">
    <source>
        <dbReference type="Proteomes" id="UP000008672"/>
    </source>
</evidence>
<comment type="catalytic activity">
    <reaction evidence="10">
        <text>12-octadecanoyloxy-octadecanoate + H2O = 12-hydroxyoctadecanoate + octadecanoate + H(+)</text>
        <dbReference type="Rhea" id="RHEA:52080"/>
        <dbReference type="ChEBI" id="CHEBI:15377"/>
        <dbReference type="ChEBI" id="CHEBI:15378"/>
        <dbReference type="ChEBI" id="CHEBI:25629"/>
        <dbReference type="ChEBI" id="CHEBI:84201"/>
        <dbReference type="ChEBI" id="CHEBI:136330"/>
    </reaction>
    <physiologicalReaction direction="left-to-right" evidence="10">
        <dbReference type="Rhea" id="RHEA:52081"/>
    </physiologicalReaction>
</comment>
<dbReference type="Proteomes" id="UP000008672">
    <property type="component" value="Unassembled WGS sequence"/>
</dbReference>
<dbReference type="Ensembl" id="ENSLACT00000025759.1">
    <property type="protein sequence ID" value="ENSLACP00000022785.1"/>
    <property type="gene ID" value="ENSLACG00000022332.1"/>
</dbReference>
<organism evidence="18 19">
    <name type="scientific">Latimeria chalumnae</name>
    <name type="common">Coelacanth</name>
    <dbReference type="NCBI Taxonomy" id="7897"/>
    <lineage>
        <taxon>Eukaryota</taxon>
        <taxon>Metazoa</taxon>
        <taxon>Chordata</taxon>
        <taxon>Craniata</taxon>
        <taxon>Vertebrata</taxon>
        <taxon>Euteleostomi</taxon>
        <taxon>Coelacanthiformes</taxon>
        <taxon>Coelacanthidae</taxon>
        <taxon>Latimeria</taxon>
    </lineage>
</organism>
<comment type="catalytic activity">
    <reaction evidence="1">
        <text>9-(9Z-hexadecenoyloxy)-octadecanoate + H2O = (9Z)-hexadecenoate + 9-hydroxy-octadecanoate + H(+)</text>
        <dbReference type="Rhea" id="RHEA:52068"/>
        <dbReference type="ChEBI" id="CHEBI:15377"/>
        <dbReference type="ChEBI" id="CHEBI:15378"/>
        <dbReference type="ChEBI" id="CHEBI:32372"/>
        <dbReference type="ChEBI" id="CHEBI:136286"/>
        <dbReference type="ChEBI" id="CHEBI:136309"/>
    </reaction>
    <physiologicalReaction direction="left-to-right" evidence="1">
        <dbReference type="Rhea" id="RHEA:52069"/>
    </physiologicalReaction>
</comment>
<dbReference type="Pfam" id="PF04750">
    <property type="entry name" value="Far-17a_AIG1"/>
    <property type="match status" value="1"/>
</dbReference>
<comment type="catalytic activity">
    <reaction evidence="15">
        <text>13-(9Z-hexadecenoyloxy)-octadecanoate + H2O = 13-hydroxy-octadecanoate + (9Z)-hexadecenoate + H(+)</text>
        <dbReference type="Rhea" id="RHEA:52076"/>
        <dbReference type="ChEBI" id="CHEBI:15377"/>
        <dbReference type="ChEBI" id="CHEBI:15378"/>
        <dbReference type="ChEBI" id="CHEBI:32372"/>
        <dbReference type="ChEBI" id="CHEBI:136304"/>
        <dbReference type="ChEBI" id="CHEBI:136315"/>
    </reaction>
    <physiologicalReaction direction="left-to-right" evidence="15">
        <dbReference type="Rhea" id="RHEA:52077"/>
    </physiologicalReaction>
</comment>
<protein>
    <recommendedName>
        <fullName evidence="20">Androgen dependent TFPI regulating protein</fullName>
    </recommendedName>
</protein>
<feature type="transmembrane region" description="Helical" evidence="17">
    <location>
        <begin position="51"/>
        <end position="75"/>
    </location>
</feature>
<dbReference type="OMA" id="VINPWAD"/>
<dbReference type="Bgee" id="ENSLACG00000022332">
    <property type="expression patterns" value="Expressed in chordate pharynx and 2 other cell types or tissues"/>
</dbReference>
<proteinExistence type="inferred from homology"/>